<sequence>MLTNVDHKKSPVEDVHDNTTAIMIVLISLLSMDVFFIVIILVDHDSVINNRETTFTTHGGLIRLTHELFFFGESDCFPGDVATIVYSRPSAAKDEL</sequence>
<evidence type="ECO:0000313" key="2">
    <source>
        <dbReference type="EMBL" id="KAL3777375.1"/>
    </source>
</evidence>
<dbReference type="Proteomes" id="UP001530400">
    <property type="component" value="Unassembled WGS sequence"/>
</dbReference>
<gene>
    <name evidence="2" type="ORF">ACHAWO_009682</name>
</gene>
<comment type="caution">
    <text evidence="2">The sequence shown here is derived from an EMBL/GenBank/DDBJ whole genome shotgun (WGS) entry which is preliminary data.</text>
</comment>
<accession>A0ABD3NU87</accession>
<keyword evidence="1" id="KW-0472">Membrane</keyword>
<reference evidence="2 3" key="1">
    <citation type="submission" date="2024-10" db="EMBL/GenBank/DDBJ databases">
        <title>Updated reference genomes for cyclostephanoid diatoms.</title>
        <authorList>
            <person name="Roberts W.R."/>
            <person name="Alverson A.J."/>
        </authorList>
    </citation>
    <scope>NUCLEOTIDE SEQUENCE [LARGE SCALE GENOMIC DNA]</scope>
    <source>
        <strain evidence="2 3">AJA010-31</strain>
    </source>
</reference>
<evidence type="ECO:0000313" key="3">
    <source>
        <dbReference type="Proteomes" id="UP001530400"/>
    </source>
</evidence>
<evidence type="ECO:0008006" key="4">
    <source>
        <dbReference type="Google" id="ProtNLM"/>
    </source>
</evidence>
<organism evidence="2 3">
    <name type="scientific">Cyclotella atomus</name>
    <dbReference type="NCBI Taxonomy" id="382360"/>
    <lineage>
        <taxon>Eukaryota</taxon>
        <taxon>Sar</taxon>
        <taxon>Stramenopiles</taxon>
        <taxon>Ochrophyta</taxon>
        <taxon>Bacillariophyta</taxon>
        <taxon>Coscinodiscophyceae</taxon>
        <taxon>Thalassiosirophycidae</taxon>
        <taxon>Stephanodiscales</taxon>
        <taxon>Stephanodiscaceae</taxon>
        <taxon>Cyclotella</taxon>
    </lineage>
</organism>
<proteinExistence type="predicted"/>
<name>A0ABD3NU87_9STRA</name>
<keyword evidence="1" id="KW-1133">Transmembrane helix</keyword>
<dbReference type="EMBL" id="JALLPJ020001048">
    <property type="protein sequence ID" value="KAL3777375.1"/>
    <property type="molecule type" value="Genomic_DNA"/>
</dbReference>
<protein>
    <recommendedName>
        <fullName evidence="4">Transmembrane protein</fullName>
    </recommendedName>
</protein>
<dbReference type="AlphaFoldDB" id="A0ABD3NU87"/>
<evidence type="ECO:0000256" key="1">
    <source>
        <dbReference type="SAM" id="Phobius"/>
    </source>
</evidence>
<keyword evidence="1" id="KW-0812">Transmembrane</keyword>
<keyword evidence="3" id="KW-1185">Reference proteome</keyword>
<feature type="transmembrane region" description="Helical" evidence="1">
    <location>
        <begin position="20"/>
        <end position="42"/>
    </location>
</feature>